<evidence type="ECO:0008006" key="3">
    <source>
        <dbReference type="Google" id="ProtNLM"/>
    </source>
</evidence>
<dbReference type="EMBL" id="MEWW01000010">
    <property type="protein sequence ID" value="OGC84699.1"/>
    <property type="molecule type" value="Genomic_DNA"/>
</dbReference>
<name>A0A1F4XSI6_9BACT</name>
<evidence type="ECO:0000313" key="1">
    <source>
        <dbReference type="EMBL" id="OGC84699.1"/>
    </source>
</evidence>
<proteinExistence type="predicted"/>
<dbReference type="InterPro" id="IPR029057">
    <property type="entry name" value="PRTase-like"/>
</dbReference>
<sequence length="235" mass="26723">MKVPSGRIFYQPDLNIMRLAAHVGFVRWYDEARTLASGRESHIYVEGRQDTTENPAFLDLVCRKILQDTNAIMAEDEDDRRARFIGIPHVAHGWTPAITMVDFHSKITPHGACHAIMRSELKEHGGRKGKWVAGSPQPGKYRDFLFDNVVTDAGSKQTALSHLIEDGWRSDQIDTMVFVDRQQGGLTNMEQLGFRRVHACYFLLDMTFAFRELGLWPADAVERVEEEIAAHQLAK</sequence>
<reference evidence="1 2" key="1">
    <citation type="journal article" date="2016" name="Nat. Commun.">
        <title>Thousands of microbial genomes shed light on interconnected biogeochemical processes in an aquifer system.</title>
        <authorList>
            <person name="Anantharaman K."/>
            <person name="Brown C.T."/>
            <person name="Hug L.A."/>
            <person name="Sharon I."/>
            <person name="Castelle C.J."/>
            <person name="Probst A.J."/>
            <person name="Thomas B.C."/>
            <person name="Singh A."/>
            <person name="Wilkins M.J."/>
            <person name="Karaoz U."/>
            <person name="Brodie E.L."/>
            <person name="Williams K.H."/>
            <person name="Hubbard S.S."/>
            <person name="Banfield J.F."/>
        </authorList>
    </citation>
    <scope>NUCLEOTIDE SEQUENCE [LARGE SCALE GENOMIC DNA]</scope>
</reference>
<accession>A0A1F4XSI6</accession>
<comment type="caution">
    <text evidence="1">The sequence shown here is derived from an EMBL/GenBank/DDBJ whole genome shotgun (WGS) entry which is preliminary data.</text>
</comment>
<organism evidence="1 2">
    <name type="scientific">Candidatus Adlerbacteria bacterium RIFCSPHIGHO2_12_FULL_53_18</name>
    <dbReference type="NCBI Taxonomy" id="1797242"/>
    <lineage>
        <taxon>Bacteria</taxon>
        <taxon>Candidatus Adleribacteriota</taxon>
    </lineage>
</organism>
<dbReference type="Gene3D" id="3.40.50.2020">
    <property type="match status" value="1"/>
</dbReference>
<evidence type="ECO:0000313" key="2">
    <source>
        <dbReference type="Proteomes" id="UP000178091"/>
    </source>
</evidence>
<gene>
    <name evidence="1" type="ORF">A3F55_02425</name>
</gene>
<protein>
    <recommendedName>
        <fullName evidence="3">Phosphoribosyltransferase domain-containing protein</fullName>
    </recommendedName>
</protein>
<dbReference type="AlphaFoldDB" id="A0A1F4XSI6"/>
<dbReference type="Proteomes" id="UP000178091">
    <property type="component" value="Unassembled WGS sequence"/>
</dbReference>